<proteinExistence type="predicted"/>
<name>A0ABR2CTM2_9ROSI</name>
<reference evidence="2 3" key="1">
    <citation type="journal article" date="2024" name="G3 (Bethesda)">
        <title>Genome assembly of Hibiscus sabdariffa L. provides insights into metabolisms of medicinal natural products.</title>
        <authorList>
            <person name="Kim T."/>
        </authorList>
    </citation>
    <scope>NUCLEOTIDE SEQUENCE [LARGE SCALE GENOMIC DNA]</scope>
    <source>
        <strain evidence="2">TK-2024</strain>
        <tissue evidence="2">Old leaves</tissue>
    </source>
</reference>
<evidence type="ECO:0000313" key="2">
    <source>
        <dbReference type="EMBL" id="KAK8523131.1"/>
    </source>
</evidence>
<comment type="caution">
    <text evidence="2">The sequence shown here is derived from an EMBL/GenBank/DDBJ whole genome shotgun (WGS) entry which is preliminary data.</text>
</comment>
<feature type="compositionally biased region" description="Basic and acidic residues" evidence="1">
    <location>
        <begin position="1"/>
        <end position="54"/>
    </location>
</feature>
<feature type="compositionally biased region" description="Polar residues" evidence="1">
    <location>
        <begin position="181"/>
        <end position="197"/>
    </location>
</feature>
<feature type="region of interest" description="Disordered" evidence="1">
    <location>
        <begin position="174"/>
        <end position="211"/>
    </location>
</feature>
<evidence type="ECO:0000256" key="1">
    <source>
        <dbReference type="SAM" id="MobiDB-lite"/>
    </source>
</evidence>
<dbReference type="EMBL" id="JBBPBM010000043">
    <property type="protein sequence ID" value="KAK8523131.1"/>
    <property type="molecule type" value="Genomic_DNA"/>
</dbReference>
<accession>A0ABR2CTM2</accession>
<evidence type="ECO:0000313" key="3">
    <source>
        <dbReference type="Proteomes" id="UP001472677"/>
    </source>
</evidence>
<sequence>MERSKPEASKLEISRQKGEKQAGEQEKEPIGGEKGREQHDGKQKVGEQQQKEELQAQGSEEAGYQLGESEQIGGTFKEQPVVVFENHEKQPGAMEKTKGIECDQIVDTISKGLNWVEAVKKTLHETNERPNLIQPVKDKSQSSEAEDLIYAKAVEDVSNMGCKLTGPNNESWAKEIENKMNTRWGPNNKLSDKSTGTHSEEERDNSFFFQN</sequence>
<protein>
    <submittedName>
        <fullName evidence="2">Uncharacterized protein</fullName>
    </submittedName>
</protein>
<gene>
    <name evidence="2" type="ORF">V6N12_047662</name>
</gene>
<feature type="region of interest" description="Disordered" evidence="1">
    <location>
        <begin position="1"/>
        <end position="78"/>
    </location>
</feature>
<keyword evidence="3" id="KW-1185">Reference proteome</keyword>
<organism evidence="2 3">
    <name type="scientific">Hibiscus sabdariffa</name>
    <name type="common">roselle</name>
    <dbReference type="NCBI Taxonomy" id="183260"/>
    <lineage>
        <taxon>Eukaryota</taxon>
        <taxon>Viridiplantae</taxon>
        <taxon>Streptophyta</taxon>
        <taxon>Embryophyta</taxon>
        <taxon>Tracheophyta</taxon>
        <taxon>Spermatophyta</taxon>
        <taxon>Magnoliopsida</taxon>
        <taxon>eudicotyledons</taxon>
        <taxon>Gunneridae</taxon>
        <taxon>Pentapetalae</taxon>
        <taxon>rosids</taxon>
        <taxon>malvids</taxon>
        <taxon>Malvales</taxon>
        <taxon>Malvaceae</taxon>
        <taxon>Malvoideae</taxon>
        <taxon>Hibiscus</taxon>
    </lineage>
</organism>
<dbReference type="Proteomes" id="UP001472677">
    <property type="component" value="Unassembled WGS sequence"/>
</dbReference>